<feature type="region of interest" description="Disordered" evidence="1">
    <location>
        <begin position="90"/>
        <end position="385"/>
    </location>
</feature>
<organism evidence="3 4">
    <name type="scientific">Knufia fluminis</name>
    <dbReference type="NCBI Taxonomy" id="191047"/>
    <lineage>
        <taxon>Eukaryota</taxon>
        <taxon>Fungi</taxon>
        <taxon>Dikarya</taxon>
        <taxon>Ascomycota</taxon>
        <taxon>Pezizomycotina</taxon>
        <taxon>Eurotiomycetes</taxon>
        <taxon>Chaetothyriomycetidae</taxon>
        <taxon>Chaetothyriales</taxon>
        <taxon>Trichomeriaceae</taxon>
        <taxon>Knufia</taxon>
    </lineage>
</organism>
<feature type="compositionally biased region" description="Polar residues" evidence="1">
    <location>
        <begin position="341"/>
        <end position="370"/>
    </location>
</feature>
<name>A0AAN8EP97_9EURO</name>
<dbReference type="AlphaFoldDB" id="A0AAN8EP97"/>
<feature type="compositionally biased region" description="Low complexity" evidence="1">
    <location>
        <begin position="327"/>
        <end position="340"/>
    </location>
</feature>
<feature type="compositionally biased region" description="Low complexity" evidence="1">
    <location>
        <begin position="184"/>
        <end position="195"/>
    </location>
</feature>
<feature type="compositionally biased region" description="Low complexity" evidence="1">
    <location>
        <begin position="303"/>
        <end position="318"/>
    </location>
</feature>
<keyword evidence="4" id="KW-1185">Reference proteome</keyword>
<dbReference type="Pfam" id="PF10444">
    <property type="entry name" value="Nbl1_Borealin_N"/>
    <property type="match status" value="1"/>
</dbReference>
<evidence type="ECO:0000256" key="1">
    <source>
        <dbReference type="SAM" id="MobiDB-lite"/>
    </source>
</evidence>
<comment type="caution">
    <text evidence="3">The sequence shown here is derived from an EMBL/GenBank/DDBJ whole genome shotgun (WGS) entry which is preliminary data.</text>
</comment>
<reference evidence="3 4" key="1">
    <citation type="submission" date="2022-12" db="EMBL/GenBank/DDBJ databases">
        <title>Genomic features and morphological characterization of a novel Knufia sp. strain isolated from spacecraft assembly facility.</title>
        <authorList>
            <person name="Teixeira M."/>
            <person name="Chander A.M."/>
            <person name="Stajich J.E."/>
            <person name="Venkateswaran K."/>
        </authorList>
    </citation>
    <scope>NUCLEOTIDE SEQUENCE [LARGE SCALE GENOMIC DNA]</scope>
    <source>
        <strain evidence="3 4">FJI-L2-BK-P2</strain>
    </source>
</reference>
<evidence type="ECO:0000313" key="3">
    <source>
        <dbReference type="EMBL" id="KAK5953040.1"/>
    </source>
</evidence>
<feature type="domain" description="Borealin N-terminal" evidence="2">
    <location>
        <begin position="35"/>
        <end position="91"/>
    </location>
</feature>
<evidence type="ECO:0000313" key="4">
    <source>
        <dbReference type="Proteomes" id="UP001316803"/>
    </source>
</evidence>
<accession>A0AAN8EP97</accession>
<gene>
    <name evidence="3" type="ORF">OHC33_005608</name>
</gene>
<feature type="compositionally biased region" description="Low complexity" evidence="1">
    <location>
        <begin position="431"/>
        <end position="455"/>
    </location>
</feature>
<evidence type="ECO:0000259" key="2">
    <source>
        <dbReference type="Pfam" id="PF10444"/>
    </source>
</evidence>
<feature type="compositionally biased region" description="Low complexity" evidence="1">
    <location>
        <begin position="246"/>
        <end position="261"/>
    </location>
</feature>
<feature type="compositionally biased region" description="Low complexity" evidence="1">
    <location>
        <begin position="410"/>
        <end position="423"/>
    </location>
</feature>
<feature type="region of interest" description="Disordered" evidence="1">
    <location>
        <begin position="410"/>
        <end position="463"/>
    </location>
</feature>
<dbReference type="EMBL" id="JAKLMC020000012">
    <property type="protein sequence ID" value="KAK5953040.1"/>
    <property type="molecule type" value="Genomic_DNA"/>
</dbReference>
<proteinExistence type="predicted"/>
<dbReference type="InterPro" id="IPR018851">
    <property type="entry name" value="Borealin_N"/>
</dbReference>
<dbReference type="Proteomes" id="UP001316803">
    <property type="component" value="Unassembled WGS sequence"/>
</dbReference>
<feature type="region of interest" description="Disordered" evidence="1">
    <location>
        <begin position="1"/>
        <end position="35"/>
    </location>
</feature>
<protein>
    <recommendedName>
        <fullName evidence="2">Borealin N-terminal domain-containing protein</fullName>
    </recommendedName>
</protein>
<sequence length="463" mass="49277">MSTNNARKRKSDEMENGPSTPTGSPAKKMKITQGQKQALIDNLQLEVTERARQLRAHYALQCSDLRSRIERRINRVPIGLRNMKMGELMAQHQDSQSNTNPPPTQAIARSPAKPQHDERPLPALPSPSKLPSPAKQPIITSQKSRKRKSSAIQIPSDKENHEPDTSNAGPDNLPVQKNAKRAKTAAATTQPATKRAASRTQKKPVKNNDNPAGVLSPRSHNSRTLPRSPIKDKELPPLAPVRETSPLRQQQARAQSPQRPLSPSKPQSPFKAAMSGISSFAKRGYAAAGAKLARPLSREKEQGTLTGLGTTIPGSPTGKMLPPPRPALATLTSTNASATSIPTLSPQRTTSQTSMRSNVSNQSTTSSKGTVITKPTRAVGTKKTATLSKAPVKKTTTAAASKTKSKVVVSNSTVSTLSPKSSSAGAGIRRTATTAAKKVAAAASTKKTTAAPTTTGRVLRKRN</sequence>
<feature type="compositionally biased region" description="Basic residues" evidence="1">
    <location>
        <begin position="196"/>
        <end position="205"/>
    </location>
</feature>